<keyword evidence="1" id="KW-0812">Transmembrane</keyword>
<comment type="caution">
    <text evidence="6">The sequence shown here is derived from an EMBL/GenBank/DDBJ whole genome shotgun (WGS) entry which is preliminary data.</text>
</comment>
<dbReference type="Proteomes" id="UP000663891">
    <property type="component" value="Unassembled WGS sequence"/>
</dbReference>
<organism evidence="6 7">
    <name type="scientific">Adineta steineri</name>
    <dbReference type="NCBI Taxonomy" id="433720"/>
    <lineage>
        <taxon>Eukaryota</taxon>
        <taxon>Metazoa</taxon>
        <taxon>Spiralia</taxon>
        <taxon>Gnathifera</taxon>
        <taxon>Rotifera</taxon>
        <taxon>Eurotatoria</taxon>
        <taxon>Bdelloidea</taxon>
        <taxon>Adinetida</taxon>
        <taxon>Adinetidae</taxon>
        <taxon>Adineta</taxon>
    </lineage>
</organism>
<dbReference type="EMBL" id="CAJOAY010000416">
    <property type="protein sequence ID" value="CAF3659626.1"/>
    <property type="molecule type" value="Genomic_DNA"/>
</dbReference>
<feature type="transmembrane region" description="Helical" evidence="1">
    <location>
        <begin position="171"/>
        <end position="194"/>
    </location>
</feature>
<name>A0A819HGM5_9BILA</name>
<dbReference type="EMBL" id="CAJOAZ010002153">
    <property type="protein sequence ID" value="CAF3900101.1"/>
    <property type="molecule type" value="Genomic_DNA"/>
</dbReference>
<feature type="transmembrane region" description="Helical" evidence="1">
    <location>
        <begin position="252"/>
        <end position="274"/>
    </location>
</feature>
<dbReference type="Proteomes" id="UP000663881">
    <property type="component" value="Unassembled WGS sequence"/>
</dbReference>
<feature type="transmembrane region" description="Helical" evidence="1">
    <location>
        <begin position="37"/>
        <end position="54"/>
    </location>
</feature>
<dbReference type="EMBL" id="CAJOBB010000526">
    <property type="protein sequence ID" value="CAF3698760.1"/>
    <property type="molecule type" value="Genomic_DNA"/>
</dbReference>
<sequence length="318" mass="37028">MGAGESSSNNNITGPVPIRLQSANPLLYTLAQDHMNIQPYWIMILQLIATDILFQRMWNRIRYKTWSTTQEIAIGRFVLNMQTEKYREARNLAAIGQVIMELGLSTTTLKPTRRLSTTKQRWKHKDVATHPTNSHNIESPDLLLRFFRSAVVVLQIHIEGSEEKLNRYSHYYVGLWASRLTIAFVGCLIFPYLLTNVIPMAAAYTFMIIIYIQFWICALVFCGIISFIPIFDRLVLGIVKLLEGDYRRLMGLLLMYPFTILTFPILLSVCYNYSQYIYYGDDYYGTMADEYHSRDTHTYFNVFRASRNEQAHSLLNFF</sequence>
<dbReference type="Proteomes" id="UP000663844">
    <property type="component" value="Unassembled WGS sequence"/>
</dbReference>
<dbReference type="EMBL" id="CAJNON010001169">
    <property type="protein sequence ID" value="CAF1436173.1"/>
    <property type="molecule type" value="Genomic_DNA"/>
</dbReference>
<evidence type="ECO:0000313" key="6">
    <source>
        <dbReference type="EMBL" id="CAF3900101.1"/>
    </source>
</evidence>
<evidence type="ECO:0000256" key="1">
    <source>
        <dbReference type="SAM" id="Phobius"/>
    </source>
</evidence>
<dbReference type="Proteomes" id="UP000663845">
    <property type="component" value="Unassembled WGS sequence"/>
</dbReference>
<evidence type="ECO:0000313" key="7">
    <source>
        <dbReference type="Proteomes" id="UP000663844"/>
    </source>
</evidence>
<protein>
    <submittedName>
        <fullName evidence="6">Uncharacterized protein</fullName>
    </submittedName>
</protein>
<evidence type="ECO:0000313" key="3">
    <source>
        <dbReference type="EMBL" id="CAF1436173.1"/>
    </source>
</evidence>
<keyword evidence="1" id="KW-1133">Transmembrane helix</keyword>
<dbReference type="Proteomes" id="UP000663868">
    <property type="component" value="Unassembled WGS sequence"/>
</dbReference>
<dbReference type="AlphaFoldDB" id="A0A819HGM5"/>
<reference evidence="6" key="1">
    <citation type="submission" date="2021-02" db="EMBL/GenBank/DDBJ databases">
        <authorList>
            <person name="Nowell W R."/>
        </authorList>
    </citation>
    <scope>NUCLEOTIDE SEQUENCE</scope>
</reference>
<keyword evidence="1" id="KW-0472">Membrane</keyword>
<gene>
    <name evidence="2" type="ORF">JYZ213_LOCUS37837</name>
    <name evidence="5" type="ORF">KXQ929_LOCUS10887</name>
    <name evidence="4" type="ORF">OKA104_LOCUS9689</name>
    <name evidence="6" type="ORF">OXD698_LOCUS23895</name>
    <name evidence="3" type="ORF">VCS650_LOCUS38605</name>
</gene>
<evidence type="ECO:0000313" key="5">
    <source>
        <dbReference type="EMBL" id="CAF3698760.1"/>
    </source>
</evidence>
<accession>A0A819HGM5</accession>
<evidence type="ECO:0000313" key="2">
    <source>
        <dbReference type="EMBL" id="CAF1402377.1"/>
    </source>
</evidence>
<feature type="transmembrane region" description="Helical" evidence="1">
    <location>
        <begin position="206"/>
        <end position="231"/>
    </location>
</feature>
<evidence type="ECO:0000313" key="4">
    <source>
        <dbReference type="EMBL" id="CAF3659626.1"/>
    </source>
</evidence>
<dbReference type="EMBL" id="CAJNOG010001050">
    <property type="protein sequence ID" value="CAF1402377.1"/>
    <property type="molecule type" value="Genomic_DNA"/>
</dbReference>
<proteinExistence type="predicted"/>